<evidence type="ECO:0000256" key="1">
    <source>
        <dbReference type="SAM" id="MobiDB-lite"/>
    </source>
</evidence>
<evidence type="ECO:0000313" key="2">
    <source>
        <dbReference type="EMBL" id="GJN19442.1"/>
    </source>
</evidence>
<reference evidence="2" key="2">
    <citation type="submission" date="2021-12" db="EMBL/GenBank/DDBJ databases">
        <title>Resequencing data analysis of finger millet.</title>
        <authorList>
            <person name="Hatakeyama M."/>
            <person name="Aluri S."/>
            <person name="Balachadran M.T."/>
            <person name="Sivarajan S.R."/>
            <person name="Poveda L."/>
            <person name="Shimizu-Inatsugi R."/>
            <person name="Schlapbach R."/>
            <person name="Sreeman S.M."/>
            <person name="Shimizu K.K."/>
        </authorList>
    </citation>
    <scope>NUCLEOTIDE SEQUENCE</scope>
</reference>
<evidence type="ECO:0000313" key="3">
    <source>
        <dbReference type="Proteomes" id="UP001054889"/>
    </source>
</evidence>
<feature type="compositionally biased region" description="Acidic residues" evidence="1">
    <location>
        <begin position="87"/>
        <end position="100"/>
    </location>
</feature>
<protein>
    <submittedName>
        <fullName evidence="2">Uncharacterized protein</fullName>
    </submittedName>
</protein>
<dbReference type="PANTHER" id="PTHR37611:SF4">
    <property type="entry name" value="OS06G0538400 PROTEIN"/>
    <property type="match status" value="1"/>
</dbReference>
<dbReference type="EMBL" id="BQKI01000074">
    <property type="protein sequence ID" value="GJN19442.1"/>
    <property type="molecule type" value="Genomic_DNA"/>
</dbReference>
<gene>
    <name evidence="2" type="primary">gb06720</name>
    <name evidence="2" type="ORF">PR202_gb06720</name>
</gene>
<sequence>MEECYHHVDLDQPMDLSELDGALLMELMEDLPPSDLLVDDGDVDRLSHVIRSLEAEIADDGEAAEAMVDEELSIRVPSGDGSRLEDMLSDLDEYESGSFS</sequence>
<dbReference type="AlphaFoldDB" id="A0AAV5E9I4"/>
<feature type="region of interest" description="Disordered" evidence="1">
    <location>
        <begin position="70"/>
        <end position="100"/>
    </location>
</feature>
<organism evidence="2 3">
    <name type="scientific">Eleusine coracana subsp. coracana</name>
    <dbReference type="NCBI Taxonomy" id="191504"/>
    <lineage>
        <taxon>Eukaryota</taxon>
        <taxon>Viridiplantae</taxon>
        <taxon>Streptophyta</taxon>
        <taxon>Embryophyta</taxon>
        <taxon>Tracheophyta</taxon>
        <taxon>Spermatophyta</taxon>
        <taxon>Magnoliopsida</taxon>
        <taxon>Liliopsida</taxon>
        <taxon>Poales</taxon>
        <taxon>Poaceae</taxon>
        <taxon>PACMAD clade</taxon>
        <taxon>Chloridoideae</taxon>
        <taxon>Cynodonteae</taxon>
        <taxon>Eleusininae</taxon>
        <taxon>Eleusine</taxon>
    </lineage>
</organism>
<comment type="caution">
    <text evidence="2">The sequence shown here is derived from an EMBL/GenBank/DDBJ whole genome shotgun (WGS) entry which is preliminary data.</text>
</comment>
<accession>A0AAV5E9I4</accession>
<dbReference type="Proteomes" id="UP001054889">
    <property type="component" value="Unassembled WGS sequence"/>
</dbReference>
<dbReference type="PANTHER" id="PTHR37611">
    <property type="entry name" value="VIRUS-SPECIFIC-SIGNALING-PATHWAY REGULATED PROTEIN-RELATED"/>
    <property type="match status" value="1"/>
</dbReference>
<proteinExistence type="predicted"/>
<name>A0AAV5E9I4_ELECO</name>
<keyword evidence="3" id="KW-1185">Reference proteome</keyword>
<reference evidence="2" key="1">
    <citation type="journal article" date="2018" name="DNA Res.">
        <title>Multiple hybrid de novo genome assembly of finger millet, an orphan allotetraploid crop.</title>
        <authorList>
            <person name="Hatakeyama M."/>
            <person name="Aluri S."/>
            <person name="Balachadran M.T."/>
            <person name="Sivarajan S.R."/>
            <person name="Patrignani A."/>
            <person name="Gruter S."/>
            <person name="Poveda L."/>
            <person name="Shimizu-Inatsugi R."/>
            <person name="Baeten J."/>
            <person name="Francoijs K.J."/>
            <person name="Nataraja K.N."/>
            <person name="Reddy Y.A.N."/>
            <person name="Phadnis S."/>
            <person name="Ravikumar R.L."/>
            <person name="Schlapbach R."/>
            <person name="Sreeman S.M."/>
            <person name="Shimizu K.K."/>
        </authorList>
    </citation>
    <scope>NUCLEOTIDE SEQUENCE</scope>
</reference>